<feature type="domain" description="Multidrug resistance protein MdtA-like barrel-sandwich hybrid" evidence="4">
    <location>
        <begin position="83"/>
        <end position="218"/>
    </location>
</feature>
<feature type="region of interest" description="Disordered" evidence="2">
    <location>
        <begin position="150"/>
        <end position="172"/>
    </location>
</feature>
<dbReference type="EMBL" id="CP041348">
    <property type="protein sequence ID" value="QHC36775.1"/>
    <property type="molecule type" value="Genomic_DNA"/>
</dbReference>
<dbReference type="GO" id="GO:1990281">
    <property type="term" value="C:efflux pump complex"/>
    <property type="evidence" value="ECO:0007669"/>
    <property type="project" value="TreeGrafter"/>
</dbReference>
<organism evidence="6 7">
    <name type="scientific">Komagataeibacter xylinus</name>
    <name type="common">Gluconacetobacter xylinus</name>
    <dbReference type="NCBI Taxonomy" id="28448"/>
    <lineage>
        <taxon>Bacteria</taxon>
        <taxon>Pseudomonadati</taxon>
        <taxon>Pseudomonadota</taxon>
        <taxon>Alphaproteobacteria</taxon>
        <taxon>Acetobacterales</taxon>
        <taxon>Acetobacteraceae</taxon>
        <taxon>Komagataeibacter</taxon>
    </lineage>
</organism>
<keyword evidence="3" id="KW-1133">Transmembrane helix</keyword>
<feature type="transmembrane region" description="Helical" evidence="3">
    <location>
        <begin position="16"/>
        <end position="36"/>
    </location>
</feature>
<evidence type="ECO:0000313" key="7">
    <source>
        <dbReference type="Proteomes" id="UP000464674"/>
    </source>
</evidence>
<dbReference type="Pfam" id="PF25917">
    <property type="entry name" value="BSH_RND"/>
    <property type="match status" value="1"/>
</dbReference>
<keyword evidence="3" id="KW-0472">Membrane</keyword>
<evidence type="ECO:0000259" key="5">
    <source>
        <dbReference type="Pfam" id="PF25954"/>
    </source>
</evidence>
<sequence length="390" mass="42366">MAETHTAMHAGPGPRLRWIILGGACIFGLILVAGTITRIHERHHLHATNVAALVPSVNIVHPGGQAVDTLVLPGILQAWYSAPVYARTSGYLRQWYVDIGQKVEAGQLLAEIDTPDVDLQLAGARAALGTRTAQRDLAQITSRRWDRLNAQNAVSQQETDERRGNLAASEATRHEAAAEVERLETLSAFKRIIAPFTGVVTSRATDIGALIVAGTAASQPLFTVSDVTRLRLYVRVPQAYAARMHEGFVAHFTVPDYRNRQFDARLLHSSDAVDSQSGTMLVQLVYDNGENLLKPGAYAQIAFTFHAPAPQAPPSVRIPASSLLFRRDGTTVAVVDEHDHVRIQPVAILIDFGTELEVTGLAPQDRVITNPPDDIDNGDPVKPREGRHGA</sequence>
<evidence type="ECO:0000313" key="6">
    <source>
        <dbReference type="EMBL" id="QHC36775.1"/>
    </source>
</evidence>
<feature type="region of interest" description="Disordered" evidence="2">
    <location>
        <begin position="364"/>
        <end position="390"/>
    </location>
</feature>
<dbReference type="Gene3D" id="2.40.420.20">
    <property type="match status" value="1"/>
</dbReference>
<dbReference type="Proteomes" id="UP000464674">
    <property type="component" value="Chromosome"/>
</dbReference>
<accession>A0A857FRF2</accession>
<reference evidence="6 7" key="1">
    <citation type="journal article" date="2020" name="Carbohydr. Polym.">
        <title>Characterization and optimization of production of bacterial cellulose from strain CGMCC 17276 based on whole-genome analysis.</title>
        <authorList>
            <person name="Lu T."/>
            <person name="Gao H."/>
            <person name="Liao B."/>
            <person name="Wu J."/>
            <person name="Zhang W."/>
            <person name="Huang J."/>
            <person name="Liu M."/>
            <person name="Huang J."/>
            <person name="Chang Z."/>
            <person name="Jin M."/>
            <person name="Yi Z."/>
            <person name="Jiang D."/>
        </authorList>
    </citation>
    <scope>NUCLEOTIDE SEQUENCE [LARGE SCALE GENOMIC DNA]</scope>
    <source>
        <strain evidence="6 7">CGMCC 17276</strain>
    </source>
</reference>
<dbReference type="SUPFAM" id="SSF111369">
    <property type="entry name" value="HlyD-like secretion proteins"/>
    <property type="match status" value="1"/>
</dbReference>
<name>A0A857FRF2_KOMXY</name>
<dbReference type="InterPro" id="IPR006143">
    <property type="entry name" value="RND_pump_MFP"/>
</dbReference>
<dbReference type="Gene3D" id="1.10.287.470">
    <property type="entry name" value="Helix hairpin bin"/>
    <property type="match status" value="1"/>
</dbReference>
<comment type="similarity">
    <text evidence="1">Belongs to the membrane fusion protein (MFP) (TC 8.A.1) family.</text>
</comment>
<evidence type="ECO:0000256" key="3">
    <source>
        <dbReference type="SAM" id="Phobius"/>
    </source>
</evidence>
<dbReference type="RefSeq" id="WP_159263245.1">
    <property type="nucleotide sequence ID" value="NZ_CP041348.1"/>
</dbReference>
<evidence type="ECO:0000256" key="2">
    <source>
        <dbReference type="SAM" id="MobiDB-lite"/>
    </source>
</evidence>
<protein>
    <submittedName>
        <fullName evidence="6">Efflux RND transporter periplasmic adaptor subunit</fullName>
    </submittedName>
</protein>
<dbReference type="AlphaFoldDB" id="A0A857FRF2"/>
<dbReference type="Gene3D" id="2.40.50.100">
    <property type="match status" value="1"/>
</dbReference>
<dbReference type="OrthoDB" id="9806939at2"/>
<dbReference type="InterPro" id="IPR058792">
    <property type="entry name" value="Beta-barrel_RND_2"/>
</dbReference>
<dbReference type="Gene3D" id="2.40.30.170">
    <property type="match status" value="1"/>
</dbReference>
<dbReference type="PANTHER" id="PTHR30469:SF37">
    <property type="entry name" value="RAGD PROTEIN"/>
    <property type="match status" value="1"/>
</dbReference>
<dbReference type="InterPro" id="IPR058625">
    <property type="entry name" value="MdtA-like_BSH"/>
</dbReference>
<dbReference type="PANTHER" id="PTHR30469">
    <property type="entry name" value="MULTIDRUG RESISTANCE PROTEIN MDTA"/>
    <property type="match status" value="1"/>
</dbReference>
<feature type="domain" description="CusB-like beta-barrel" evidence="5">
    <location>
        <begin position="234"/>
        <end position="304"/>
    </location>
</feature>
<dbReference type="NCBIfam" id="TIGR01730">
    <property type="entry name" value="RND_mfp"/>
    <property type="match status" value="1"/>
</dbReference>
<keyword evidence="3" id="KW-0812">Transmembrane</keyword>
<feature type="compositionally biased region" description="Basic and acidic residues" evidence="2">
    <location>
        <begin position="379"/>
        <end position="390"/>
    </location>
</feature>
<proteinExistence type="inferred from homology"/>
<gene>
    <name evidence="6" type="ORF">FMA36_15815</name>
</gene>
<dbReference type="GO" id="GO:0015562">
    <property type="term" value="F:efflux transmembrane transporter activity"/>
    <property type="evidence" value="ECO:0007669"/>
    <property type="project" value="TreeGrafter"/>
</dbReference>
<evidence type="ECO:0000256" key="1">
    <source>
        <dbReference type="ARBA" id="ARBA00009477"/>
    </source>
</evidence>
<dbReference type="Pfam" id="PF25954">
    <property type="entry name" value="Beta-barrel_RND_2"/>
    <property type="match status" value="1"/>
</dbReference>
<evidence type="ECO:0000259" key="4">
    <source>
        <dbReference type="Pfam" id="PF25917"/>
    </source>
</evidence>